<reference evidence="3" key="1">
    <citation type="journal article" date="2015" name="Nat. Plants">
        <title>Genome expansion of Arabis alpina linked with retrotransposition and reduced symmetric DNA methylation.</title>
        <authorList>
            <person name="Willing E.M."/>
            <person name="Rawat V."/>
            <person name="Mandakova T."/>
            <person name="Maumus F."/>
            <person name="James G.V."/>
            <person name="Nordstroem K.J."/>
            <person name="Becker C."/>
            <person name="Warthmann N."/>
            <person name="Chica C."/>
            <person name="Szarzynska B."/>
            <person name="Zytnicki M."/>
            <person name="Albani M.C."/>
            <person name="Kiefer C."/>
            <person name="Bergonzi S."/>
            <person name="Castaings L."/>
            <person name="Mateos J.L."/>
            <person name="Berns M.C."/>
            <person name="Bujdoso N."/>
            <person name="Piofczyk T."/>
            <person name="de Lorenzo L."/>
            <person name="Barrero-Sicilia C."/>
            <person name="Mateos I."/>
            <person name="Piednoel M."/>
            <person name="Hagmann J."/>
            <person name="Chen-Min-Tao R."/>
            <person name="Iglesias-Fernandez R."/>
            <person name="Schuster S.C."/>
            <person name="Alonso-Blanco C."/>
            <person name="Roudier F."/>
            <person name="Carbonero P."/>
            <person name="Paz-Ares J."/>
            <person name="Davis S.J."/>
            <person name="Pecinka A."/>
            <person name="Quesneville H."/>
            <person name="Colot V."/>
            <person name="Lysak M.A."/>
            <person name="Weigel D."/>
            <person name="Coupland G."/>
            <person name="Schneeberger K."/>
        </authorList>
    </citation>
    <scope>NUCLEOTIDE SEQUENCE [LARGE SCALE GENOMIC DNA]</scope>
    <source>
        <strain evidence="3">cv. Pajares</strain>
    </source>
</reference>
<dbReference type="OMA" id="PRNQVTH"/>
<name>A0A087GYG4_ARAAL</name>
<proteinExistence type="predicted"/>
<dbReference type="SMART" id="SM00579">
    <property type="entry name" value="FBD"/>
    <property type="match status" value="1"/>
</dbReference>
<dbReference type="EMBL" id="CM002873">
    <property type="protein sequence ID" value="KFK34916.1"/>
    <property type="molecule type" value="Genomic_DNA"/>
</dbReference>
<feature type="non-terminal residue" evidence="2">
    <location>
        <position position="1"/>
    </location>
</feature>
<dbReference type="InterPro" id="IPR050232">
    <property type="entry name" value="FBL13/AtMIF1-like"/>
</dbReference>
<keyword evidence="3" id="KW-1185">Reference proteome</keyword>
<protein>
    <recommendedName>
        <fullName evidence="1">FBD domain-containing protein</fullName>
    </recommendedName>
</protein>
<dbReference type="Gramene" id="KFK34916">
    <property type="protein sequence ID" value="KFK34916"/>
    <property type="gene ID" value="AALP_AA5G210300"/>
</dbReference>
<evidence type="ECO:0000313" key="3">
    <source>
        <dbReference type="Proteomes" id="UP000029120"/>
    </source>
</evidence>
<organism evidence="2 3">
    <name type="scientific">Arabis alpina</name>
    <name type="common">Alpine rock-cress</name>
    <dbReference type="NCBI Taxonomy" id="50452"/>
    <lineage>
        <taxon>Eukaryota</taxon>
        <taxon>Viridiplantae</taxon>
        <taxon>Streptophyta</taxon>
        <taxon>Embryophyta</taxon>
        <taxon>Tracheophyta</taxon>
        <taxon>Spermatophyta</taxon>
        <taxon>Magnoliopsida</taxon>
        <taxon>eudicotyledons</taxon>
        <taxon>Gunneridae</taxon>
        <taxon>Pentapetalae</taxon>
        <taxon>rosids</taxon>
        <taxon>malvids</taxon>
        <taxon>Brassicales</taxon>
        <taxon>Brassicaceae</taxon>
        <taxon>Arabideae</taxon>
        <taxon>Arabis</taxon>
    </lineage>
</organism>
<evidence type="ECO:0000313" key="2">
    <source>
        <dbReference type="EMBL" id="KFK34916.1"/>
    </source>
</evidence>
<dbReference type="Proteomes" id="UP000029120">
    <property type="component" value="Chromosome 5"/>
</dbReference>
<dbReference type="AlphaFoldDB" id="A0A087GYG4"/>
<dbReference type="PANTHER" id="PTHR31900:SF34">
    <property type="entry name" value="EMB|CAB62440.1-RELATED"/>
    <property type="match status" value="1"/>
</dbReference>
<accession>A0A087GYG4</accession>
<evidence type="ECO:0000259" key="1">
    <source>
        <dbReference type="SMART" id="SM00579"/>
    </source>
</evidence>
<gene>
    <name evidence="2" type="ordered locus">AALP_Aa5g210300</name>
</gene>
<sequence>FKDPSKFEDVSIFHRIKHLELSICSDTSGEMLVDLLLRSPKLVVLKLKNVNERVSLFQWDPPSSVPECLLSSLEALERRGYTGIGGDWDLVSYLLNHATCLKTAKIFFESHDEDDEERISKALAYMPRVSK</sequence>
<feature type="domain" description="FBD" evidence="1">
    <location>
        <begin position="67"/>
        <end position="130"/>
    </location>
</feature>
<dbReference type="PANTHER" id="PTHR31900">
    <property type="entry name" value="F-BOX/RNI SUPERFAMILY PROTEIN-RELATED"/>
    <property type="match status" value="1"/>
</dbReference>
<dbReference type="Pfam" id="PF08387">
    <property type="entry name" value="FBD"/>
    <property type="match status" value="1"/>
</dbReference>
<dbReference type="InterPro" id="IPR006566">
    <property type="entry name" value="FBD"/>
</dbReference>
<dbReference type="OrthoDB" id="1105558at2759"/>